<dbReference type="EMBL" id="CADCSU010000046">
    <property type="protein sequence ID" value="CAA9195778.1"/>
    <property type="molecule type" value="Genomic_DNA"/>
</dbReference>
<dbReference type="Proteomes" id="UP000479938">
    <property type="component" value="Unassembled WGS sequence"/>
</dbReference>
<dbReference type="AlphaFoldDB" id="A0A6J4G9K6"/>
<keyword evidence="2" id="KW-1185">Reference proteome</keyword>
<sequence length="88" mass="9708">MKTKKALAKDSNLLAKALLIVSMQTPLKLERIHNSQFTTHNYNNYLEFLNSFKTSSITQVVLAADVPFDGLIPSLPKISATTVSIRGC</sequence>
<protein>
    <submittedName>
        <fullName evidence="1">Uncharacterized protein</fullName>
    </submittedName>
</protein>
<evidence type="ECO:0000313" key="1">
    <source>
        <dbReference type="EMBL" id="CAA9195778.1"/>
    </source>
</evidence>
<organism evidence="1 2">
    <name type="scientific">Flavobacterium bizetiae</name>
    <dbReference type="NCBI Taxonomy" id="2704140"/>
    <lineage>
        <taxon>Bacteria</taxon>
        <taxon>Pseudomonadati</taxon>
        <taxon>Bacteroidota</taxon>
        <taxon>Flavobacteriia</taxon>
        <taxon>Flavobacteriales</taxon>
        <taxon>Flavobacteriaceae</taxon>
        <taxon>Flavobacterium</taxon>
    </lineage>
</organism>
<gene>
    <name evidence="1" type="ORF">FLA105534_00834</name>
</gene>
<reference evidence="1 2" key="1">
    <citation type="submission" date="2020-02" db="EMBL/GenBank/DDBJ databases">
        <authorList>
            <person name="Criscuolo A."/>
        </authorList>
    </citation>
    <scope>NUCLEOTIDE SEQUENCE [LARGE SCALE GENOMIC DNA]</scope>
    <source>
        <strain evidence="1">CIP105534</strain>
    </source>
</reference>
<accession>A0A6J4G9K6</accession>
<name>A0A6J4G9K6_9FLAO</name>
<proteinExistence type="predicted"/>
<evidence type="ECO:0000313" key="2">
    <source>
        <dbReference type="Proteomes" id="UP000479938"/>
    </source>
</evidence>